<dbReference type="EMBL" id="BPLR01009921">
    <property type="protein sequence ID" value="GIY35510.1"/>
    <property type="molecule type" value="Genomic_DNA"/>
</dbReference>
<dbReference type="Proteomes" id="UP001054945">
    <property type="component" value="Unassembled WGS sequence"/>
</dbReference>
<protein>
    <submittedName>
        <fullName evidence="2">Uncharacterized protein</fullName>
    </submittedName>
</protein>
<evidence type="ECO:0000313" key="2">
    <source>
        <dbReference type="EMBL" id="GIY35510.1"/>
    </source>
</evidence>
<sequence>MQVQPISQRVHQRTNYATEVNNLRFLTNSDAHCEGDSAGRLHQPESCLFCVPSARRRLASEWEEPRSIPPSPIHGDASDTPTGGFDEDGFQSFGINYGALHRWKEDRIDDDEVRTSEFYSCPNRID</sequence>
<evidence type="ECO:0000313" key="3">
    <source>
        <dbReference type="Proteomes" id="UP001054945"/>
    </source>
</evidence>
<accession>A0AAV4SSP3</accession>
<comment type="caution">
    <text evidence="2">The sequence shown here is derived from an EMBL/GenBank/DDBJ whole genome shotgun (WGS) entry which is preliminary data.</text>
</comment>
<name>A0AAV4SSP3_CAEEX</name>
<organism evidence="2 3">
    <name type="scientific">Caerostris extrusa</name>
    <name type="common">Bark spider</name>
    <name type="synonym">Caerostris bankana</name>
    <dbReference type="NCBI Taxonomy" id="172846"/>
    <lineage>
        <taxon>Eukaryota</taxon>
        <taxon>Metazoa</taxon>
        <taxon>Ecdysozoa</taxon>
        <taxon>Arthropoda</taxon>
        <taxon>Chelicerata</taxon>
        <taxon>Arachnida</taxon>
        <taxon>Araneae</taxon>
        <taxon>Araneomorphae</taxon>
        <taxon>Entelegynae</taxon>
        <taxon>Araneoidea</taxon>
        <taxon>Araneidae</taxon>
        <taxon>Caerostris</taxon>
    </lineage>
</organism>
<feature type="region of interest" description="Disordered" evidence="1">
    <location>
        <begin position="61"/>
        <end position="90"/>
    </location>
</feature>
<proteinExistence type="predicted"/>
<dbReference type="AlphaFoldDB" id="A0AAV4SSP3"/>
<gene>
    <name evidence="2" type="ORF">CEXT_150981</name>
</gene>
<keyword evidence="3" id="KW-1185">Reference proteome</keyword>
<reference evidence="2 3" key="1">
    <citation type="submission" date="2021-06" db="EMBL/GenBank/DDBJ databases">
        <title>Caerostris extrusa draft genome.</title>
        <authorList>
            <person name="Kono N."/>
            <person name="Arakawa K."/>
        </authorList>
    </citation>
    <scope>NUCLEOTIDE SEQUENCE [LARGE SCALE GENOMIC DNA]</scope>
</reference>
<evidence type="ECO:0000256" key="1">
    <source>
        <dbReference type="SAM" id="MobiDB-lite"/>
    </source>
</evidence>